<dbReference type="AlphaFoldDB" id="A0A2S7KMA9"/>
<name>A0A2S7KMA9_9FLAO</name>
<dbReference type="InterPro" id="IPR011467">
    <property type="entry name" value="DUF1573"/>
</dbReference>
<feature type="signal peptide" evidence="1">
    <location>
        <begin position="1"/>
        <end position="21"/>
    </location>
</feature>
<feature type="chain" id="PRO_5015505036" description="DUF1573 domain-containing protein" evidence="1">
    <location>
        <begin position="22"/>
        <end position="131"/>
    </location>
</feature>
<dbReference type="OrthoDB" id="826619at2"/>
<protein>
    <recommendedName>
        <fullName evidence="4">DUF1573 domain-containing protein</fullName>
    </recommendedName>
</protein>
<evidence type="ECO:0000313" key="2">
    <source>
        <dbReference type="EMBL" id="PQB03769.1"/>
    </source>
</evidence>
<keyword evidence="1" id="KW-0732">Signal</keyword>
<organism evidence="2 3">
    <name type="scientific">Aureitalea marina</name>
    <dbReference type="NCBI Taxonomy" id="930804"/>
    <lineage>
        <taxon>Bacteria</taxon>
        <taxon>Pseudomonadati</taxon>
        <taxon>Bacteroidota</taxon>
        <taxon>Flavobacteriia</taxon>
        <taxon>Flavobacteriales</taxon>
        <taxon>Flavobacteriaceae</taxon>
        <taxon>Aureitalea</taxon>
    </lineage>
</organism>
<dbReference type="PANTHER" id="PTHR37833:SF1">
    <property type="entry name" value="SIGNAL PEPTIDE PROTEIN"/>
    <property type="match status" value="1"/>
</dbReference>
<keyword evidence="3" id="KW-1185">Reference proteome</keyword>
<dbReference type="InterPro" id="IPR013783">
    <property type="entry name" value="Ig-like_fold"/>
</dbReference>
<dbReference type="Pfam" id="PF07610">
    <property type="entry name" value="DUF1573"/>
    <property type="match status" value="1"/>
</dbReference>
<reference evidence="2 3" key="1">
    <citation type="submission" date="2016-11" db="EMBL/GenBank/DDBJ databases">
        <title>Trade-off between light-utilization and light-protection in marine flavobacteria.</title>
        <authorList>
            <person name="Kumagai Y."/>
        </authorList>
    </citation>
    <scope>NUCLEOTIDE SEQUENCE [LARGE SCALE GENOMIC DNA]</scope>
    <source>
        <strain evidence="2 3">NBRC 107741</strain>
    </source>
</reference>
<evidence type="ECO:0008006" key="4">
    <source>
        <dbReference type="Google" id="ProtNLM"/>
    </source>
</evidence>
<dbReference type="EMBL" id="MQUB01000001">
    <property type="protein sequence ID" value="PQB03769.1"/>
    <property type="molecule type" value="Genomic_DNA"/>
</dbReference>
<comment type="caution">
    <text evidence="2">The sequence shown here is derived from an EMBL/GenBank/DDBJ whole genome shotgun (WGS) entry which is preliminary data.</text>
</comment>
<evidence type="ECO:0000256" key="1">
    <source>
        <dbReference type="SAM" id="SignalP"/>
    </source>
</evidence>
<gene>
    <name evidence="2" type="ORF">BST85_01765</name>
</gene>
<evidence type="ECO:0000313" key="3">
    <source>
        <dbReference type="Proteomes" id="UP000239800"/>
    </source>
</evidence>
<sequence length="131" mass="14192">MKKLVFFALALVCTIALNAQAKIEFKTTEINYGTIAKGSDGIRVFEFTNTGDQPLVIQDVKSTCGCTVPEKPEGPIGPGETGQIQVKYDTKRVGPIRKTITVYSNAEKGVTPLKIKGEVLAEGKSVMEKTR</sequence>
<dbReference type="RefSeq" id="WP_104811690.1">
    <property type="nucleotide sequence ID" value="NZ_MQUB01000001.1"/>
</dbReference>
<accession>A0A2S7KMA9</accession>
<dbReference type="PANTHER" id="PTHR37833">
    <property type="entry name" value="LIPOPROTEIN-RELATED"/>
    <property type="match status" value="1"/>
</dbReference>
<proteinExistence type="predicted"/>
<dbReference type="Gene3D" id="2.60.40.10">
    <property type="entry name" value="Immunoglobulins"/>
    <property type="match status" value="1"/>
</dbReference>
<dbReference type="Proteomes" id="UP000239800">
    <property type="component" value="Unassembled WGS sequence"/>
</dbReference>